<sequence length="409" mass="46151">MPSPKRRDPGSARIEDLWKKKDGTPSARHGTGKRWRVRWVDYDGTQKATHFARKKDAEKFQEQTTADLVRGDYIDRSESRTTVGAMYSAWFPSQVHLKDKTRYNIQSKWKVHMQPKWANREVGSIRRPDISTWVAESVEAGVGAATIEQAVGILKRVLDYAVDAGKLSSNPANDVKVPRAKKRAHTYLAIDQVDKLASEVGEHETLIRVLAFCGLRWGEASALRAKDVDLARRRLSVHTTDSDVGGRIQDSTPKSHKIRSVPFPETLLPYLRERTIGKKPTDRLFASERGTAINPSNFRDRVYNPAIERLRESGEFPKLRIHDLRHTCASLAVASGANVKAVQRMLGHASASLTLDTYADLFDTDLDLVAGRMDGLIYRERLRCVLSVYQQIIMTTPLVRKVAITCFFN</sequence>
<evidence type="ECO:0000256" key="1">
    <source>
        <dbReference type="ARBA" id="ARBA00008857"/>
    </source>
</evidence>
<dbReference type="AlphaFoldDB" id="G7HU35"/>
<feature type="compositionally biased region" description="Basic and acidic residues" evidence="4">
    <location>
        <begin position="1"/>
        <end position="23"/>
    </location>
</feature>
<dbReference type="Pfam" id="PF00589">
    <property type="entry name" value="Phage_integrase"/>
    <property type="match status" value="1"/>
</dbReference>
<evidence type="ECO:0000256" key="4">
    <source>
        <dbReference type="SAM" id="MobiDB-lite"/>
    </source>
</evidence>
<dbReference type="PANTHER" id="PTHR30349">
    <property type="entry name" value="PHAGE INTEGRASE-RELATED"/>
    <property type="match status" value="1"/>
</dbReference>
<dbReference type="InterPro" id="IPR050090">
    <property type="entry name" value="Tyrosine_recombinase_XerCD"/>
</dbReference>
<gene>
    <name evidence="6" type="ORF">CCAS_00380</name>
</gene>
<evidence type="ECO:0000313" key="7">
    <source>
        <dbReference type="Proteomes" id="UP000004840"/>
    </source>
</evidence>
<dbReference type="Gene3D" id="1.10.443.10">
    <property type="entry name" value="Intergrase catalytic core"/>
    <property type="match status" value="1"/>
</dbReference>
<dbReference type="InterPro" id="IPR013762">
    <property type="entry name" value="Integrase-like_cat_sf"/>
</dbReference>
<name>G7HU35_9CORY</name>
<evidence type="ECO:0000256" key="3">
    <source>
        <dbReference type="ARBA" id="ARBA00023172"/>
    </source>
</evidence>
<reference evidence="6 7" key="1">
    <citation type="journal article" date="2012" name="J. Bacteriol.">
        <title>Genome Sequence of Corynebacterium casei UCMA 3821, Isolated from a Smear-Ripened Cheese.</title>
        <authorList>
            <person name="Monnet C."/>
            <person name="Loux V."/>
            <person name="Bento P."/>
            <person name="Gibrat J.F."/>
            <person name="Straub C."/>
            <person name="Bonnarme P."/>
            <person name="Landaud S."/>
            <person name="Irlinger F."/>
        </authorList>
    </citation>
    <scope>NUCLEOTIDE SEQUENCE [LARGE SCALE GENOMIC DNA]</scope>
    <source>
        <strain evidence="6 7">UCMA 3821</strain>
    </source>
</reference>
<comment type="similarity">
    <text evidence="1">Belongs to the 'phage' integrase family.</text>
</comment>
<dbReference type="InterPro" id="IPR011010">
    <property type="entry name" value="DNA_brk_join_enz"/>
</dbReference>
<keyword evidence="2" id="KW-0238">DNA-binding</keyword>
<dbReference type="EMBL" id="CAFW01000008">
    <property type="protein sequence ID" value="CCE53700.1"/>
    <property type="molecule type" value="Genomic_DNA"/>
</dbReference>
<proteinExistence type="inferred from homology"/>
<evidence type="ECO:0000259" key="5">
    <source>
        <dbReference type="PROSITE" id="PS51898"/>
    </source>
</evidence>
<organism evidence="6 7">
    <name type="scientific">Corynebacterium casei UCMA 3821</name>
    <dbReference type="NCBI Taxonomy" id="1110505"/>
    <lineage>
        <taxon>Bacteria</taxon>
        <taxon>Bacillati</taxon>
        <taxon>Actinomycetota</taxon>
        <taxon>Actinomycetes</taxon>
        <taxon>Mycobacteriales</taxon>
        <taxon>Corynebacteriaceae</taxon>
        <taxon>Corynebacterium</taxon>
    </lineage>
</organism>
<dbReference type="InterPro" id="IPR002104">
    <property type="entry name" value="Integrase_catalytic"/>
</dbReference>
<dbReference type="Gene3D" id="1.10.150.130">
    <property type="match status" value="1"/>
</dbReference>
<evidence type="ECO:0000256" key="2">
    <source>
        <dbReference type="ARBA" id="ARBA00023125"/>
    </source>
</evidence>
<dbReference type="CDD" id="cd01189">
    <property type="entry name" value="INT_ICEBs1_C_like"/>
    <property type="match status" value="1"/>
</dbReference>
<comment type="caution">
    <text evidence="6">The sequence shown here is derived from an EMBL/GenBank/DDBJ whole genome shotgun (WGS) entry which is preliminary data.</text>
</comment>
<evidence type="ECO:0000313" key="6">
    <source>
        <dbReference type="EMBL" id="CCE53700.1"/>
    </source>
</evidence>
<dbReference type="GO" id="GO:0003677">
    <property type="term" value="F:DNA binding"/>
    <property type="evidence" value="ECO:0007669"/>
    <property type="project" value="UniProtKB-KW"/>
</dbReference>
<dbReference type="PANTHER" id="PTHR30349:SF64">
    <property type="entry name" value="PROPHAGE INTEGRASE INTD-RELATED"/>
    <property type="match status" value="1"/>
</dbReference>
<dbReference type="PROSITE" id="PS51898">
    <property type="entry name" value="TYR_RECOMBINASE"/>
    <property type="match status" value="1"/>
</dbReference>
<dbReference type="InterPro" id="IPR010998">
    <property type="entry name" value="Integrase_recombinase_N"/>
</dbReference>
<dbReference type="Proteomes" id="UP000004840">
    <property type="component" value="Unassembled WGS sequence"/>
</dbReference>
<feature type="domain" description="Tyr recombinase" evidence="5">
    <location>
        <begin position="183"/>
        <end position="371"/>
    </location>
</feature>
<feature type="region of interest" description="Disordered" evidence="4">
    <location>
        <begin position="1"/>
        <end position="31"/>
    </location>
</feature>
<protein>
    <submittedName>
        <fullName evidence="6">Phage integrase</fullName>
    </submittedName>
</protein>
<dbReference type="GO" id="GO:0015074">
    <property type="term" value="P:DNA integration"/>
    <property type="evidence" value="ECO:0007669"/>
    <property type="project" value="InterPro"/>
</dbReference>
<accession>G7HU35</accession>
<dbReference type="GO" id="GO:0006310">
    <property type="term" value="P:DNA recombination"/>
    <property type="evidence" value="ECO:0007669"/>
    <property type="project" value="UniProtKB-KW"/>
</dbReference>
<keyword evidence="3" id="KW-0233">DNA recombination</keyword>
<dbReference type="SUPFAM" id="SSF56349">
    <property type="entry name" value="DNA breaking-rejoining enzymes"/>
    <property type="match status" value="1"/>
</dbReference>